<gene>
    <name evidence="1" type="ORF">GCM10022262_23660</name>
</gene>
<dbReference type="RefSeq" id="WP_345041370.1">
    <property type="nucleotide sequence ID" value="NZ_BAABBA010000010.1"/>
</dbReference>
<accession>A0ABP8EVK0</accession>
<dbReference type="Pfam" id="PF03860">
    <property type="entry name" value="Csp"/>
    <property type="match status" value="1"/>
</dbReference>
<dbReference type="PANTHER" id="PTHR37310:SF1">
    <property type="entry name" value="CYTOPLASMIC PROTEIN"/>
    <property type="match status" value="1"/>
</dbReference>
<dbReference type="CDD" id="cd08026">
    <property type="entry name" value="DUF326"/>
    <property type="match status" value="1"/>
</dbReference>
<dbReference type="Gene3D" id="1.20.1270.360">
    <property type="match status" value="1"/>
</dbReference>
<protein>
    <recommendedName>
        <fullName evidence="3">Four-helix bundle copper-binding protein</fullName>
    </recommendedName>
</protein>
<dbReference type="InterPro" id="IPR044543">
    <property type="entry name" value="YHJQ-like"/>
</dbReference>
<dbReference type="PANTHER" id="PTHR37310">
    <property type="entry name" value="CYTOPLASMIC PROTEIN-RELATED"/>
    <property type="match status" value="1"/>
</dbReference>
<reference evidence="2" key="1">
    <citation type="journal article" date="2019" name="Int. J. Syst. Evol. Microbiol.">
        <title>The Global Catalogue of Microorganisms (GCM) 10K type strain sequencing project: providing services to taxonomists for standard genome sequencing and annotation.</title>
        <authorList>
            <consortium name="The Broad Institute Genomics Platform"/>
            <consortium name="The Broad Institute Genome Sequencing Center for Infectious Disease"/>
            <person name="Wu L."/>
            <person name="Ma J."/>
        </authorList>
    </citation>
    <scope>NUCLEOTIDE SEQUENCE [LARGE SCALE GENOMIC DNA]</scope>
    <source>
        <strain evidence="2">JCM 17459</strain>
    </source>
</reference>
<organism evidence="1 2">
    <name type="scientific">Georgenia daeguensis</name>
    <dbReference type="NCBI Taxonomy" id="908355"/>
    <lineage>
        <taxon>Bacteria</taxon>
        <taxon>Bacillati</taxon>
        <taxon>Actinomycetota</taxon>
        <taxon>Actinomycetes</taxon>
        <taxon>Micrococcales</taxon>
        <taxon>Bogoriellaceae</taxon>
        <taxon>Georgenia</taxon>
    </lineage>
</organism>
<dbReference type="InterPro" id="IPR005560">
    <property type="entry name" value="Csp_YhjQ"/>
</dbReference>
<evidence type="ECO:0008006" key="3">
    <source>
        <dbReference type="Google" id="ProtNLM"/>
    </source>
</evidence>
<keyword evidence="2" id="KW-1185">Reference proteome</keyword>
<dbReference type="Proteomes" id="UP001499841">
    <property type="component" value="Unassembled WGS sequence"/>
</dbReference>
<sequence>MRTAEMLGSHPEQATVDTDLLARAIDALAACAQACTTCADACLAEGMVSELRRCIRTDLDCADVCATTLRLLSRRTDTDLTIVRAQLQACVIACRTCGEECETHADMHEHCRVCAEACGACEQVCTDLLAAMN</sequence>
<comment type="caution">
    <text evidence="1">The sequence shown here is derived from an EMBL/GenBank/DDBJ whole genome shotgun (WGS) entry which is preliminary data.</text>
</comment>
<evidence type="ECO:0000313" key="2">
    <source>
        <dbReference type="Proteomes" id="UP001499841"/>
    </source>
</evidence>
<proteinExistence type="predicted"/>
<evidence type="ECO:0000313" key="1">
    <source>
        <dbReference type="EMBL" id="GAA4288006.1"/>
    </source>
</evidence>
<name>A0ABP8EVK0_9MICO</name>
<dbReference type="EMBL" id="BAABBA010000010">
    <property type="protein sequence ID" value="GAA4288006.1"/>
    <property type="molecule type" value="Genomic_DNA"/>
</dbReference>